<accession>A0A379G932</accession>
<dbReference type="GeneID" id="78572265"/>
<proteinExistence type="predicted"/>
<protein>
    <submittedName>
        <fullName evidence="1">Uncharacterized protein</fullName>
    </submittedName>
</protein>
<gene>
    <name evidence="1" type="ORF">NCTC13043_01884</name>
</gene>
<dbReference type="RefSeq" id="WP_181792346.1">
    <property type="nucleotide sequence ID" value="NZ_CAUQQE010000020.1"/>
</dbReference>
<reference evidence="1 2" key="1">
    <citation type="submission" date="2018-06" db="EMBL/GenBank/DDBJ databases">
        <authorList>
            <consortium name="Pathogen Informatics"/>
            <person name="Doyle S."/>
        </authorList>
    </citation>
    <scope>NUCLEOTIDE SEQUENCE [LARGE SCALE GENOMIC DNA]</scope>
    <source>
        <strain evidence="1 2">NCTC13043</strain>
    </source>
</reference>
<evidence type="ECO:0000313" key="1">
    <source>
        <dbReference type="EMBL" id="SUC37396.1"/>
    </source>
</evidence>
<sequence length="47" mass="5232">MPIRERKIRGSNVYEYKNGGVAVALAFGTGPLKGKKVPQCLHIYEKN</sequence>
<dbReference type="EMBL" id="UGTP01000002">
    <property type="protein sequence ID" value="SUC37396.1"/>
    <property type="molecule type" value="Genomic_DNA"/>
</dbReference>
<name>A0A379G932_9BACT</name>
<dbReference type="AlphaFoldDB" id="A0A379G932"/>
<evidence type="ECO:0000313" key="2">
    <source>
        <dbReference type="Proteomes" id="UP000254235"/>
    </source>
</evidence>
<dbReference type="Proteomes" id="UP000254235">
    <property type="component" value="Unassembled WGS sequence"/>
</dbReference>
<organism evidence="1 2">
    <name type="scientific">Prevotella pallens</name>
    <dbReference type="NCBI Taxonomy" id="60133"/>
    <lineage>
        <taxon>Bacteria</taxon>
        <taxon>Pseudomonadati</taxon>
        <taxon>Bacteroidota</taxon>
        <taxon>Bacteroidia</taxon>
        <taxon>Bacteroidales</taxon>
        <taxon>Prevotellaceae</taxon>
        <taxon>Prevotella</taxon>
    </lineage>
</organism>